<comment type="similarity">
    <text evidence="7">Belongs to the transglycosylase MltG family.</text>
</comment>
<dbReference type="PANTHER" id="PTHR30518">
    <property type="entry name" value="ENDOLYTIC MUREIN TRANSGLYCOSYLASE"/>
    <property type="match status" value="1"/>
</dbReference>
<organism evidence="9 10">
    <name type="scientific">Streptomyces halobius</name>
    <dbReference type="NCBI Taxonomy" id="2879846"/>
    <lineage>
        <taxon>Bacteria</taxon>
        <taxon>Bacillati</taxon>
        <taxon>Actinomycetota</taxon>
        <taxon>Actinomycetes</taxon>
        <taxon>Kitasatosporales</taxon>
        <taxon>Streptomycetaceae</taxon>
        <taxon>Streptomyces</taxon>
    </lineage>
</organism>
<name>A0ABY4MG89_9ACTN</name>
<comment type="catalytic activity">
    <reaction evidence="7">
        <text>a peptidoglycan chain = a peptidoglycan chain with N-acetyl-1,6-anhydromuramyl-[peptide] at the reducing end + a peptidoglycan chain with N-acetylglucosamine at the non-reducing end.</text>
        <dbReference type="EC" id="4.2.2.29"/>
    </reaction>
</comment>
<dbReference type="InterPro" id="IPR003770">
    <property type="entry name" value="MLTG-like"/>
</dbReference>
<dbReference type="NCBIfam" id="TIGR00247">
    <property type="entry name" value="endolytic transglycosylase MltG"/>
    <property type="match status" value="1"/>
</dbReference>
<feature type="compositionally biased region" description="Basic and acidic residues" evidence="8">
    <location>
        <begin position="143"/>
        <end position="154"/>
    </location>
</feature>
<dbReference type="Gene3D" id="3.30.1490.480">
    <property type="entry name" value="Endolytic murein transglycosylase"/>
    <property type="match status" value="1"/>
</dbReference>
<evidence type="ECO:0000256" key="2">
    <source>
        <dbReference type="ARBA" id="ARBA00022692"/>
    </source>
</evidence>
<dbReference type="Proteomes" id="UP000830115">
    <property type="component" value="Chromosome"/>
</dbReference>
<feature type="site" description="Important for catalytic activity" evidence="7">
    <location>
        <position position="416"/>
    </location>
</feature>
<dbReference type="Pfam" id="PF02618">
    <property type="entry name" value="YceG"/>
    <property type="match status" value="1"/>
</dbReference>
<protein>
    <recommendedName>
        <fullName evidence="7">Endolytic murein transglycosylase</fullName>
        <ecNumber evidence="7">4.2.2.29</ecNumber>
    </recommendedName>
    <alternativeName>
        <fullName evidence="7">Peptidoglycan lytic transglycosylase</fullName>
    </alternativeName>
    <alternativeName>
        <fullName evidence="7">Peptidoglycan polymerization terminase</fullName>
    </alternativeName>
</protein>
<evidence type="ECO:0000256" key="7">
    <source>
        <dbReference type="HAMAP-Rule" id="MF_02065"/>
    </source>
</evidence>
<feature type="transmembrane region" description="Helical" evidence="7">
    <location>
        <begin position="189"/>
        <end position="209"/>
    </location>
</feature>
<gene>
    <name evidence="7 9" type="primary">mltG</name>
    <name evidence="9" type="ORF">K9S39_35710</name>
</gene>
<keyword evidence="6 7" id="KW-0961">Cell wall biogenesis/degradation</keyword>
<feature type="compositionally biased region" description="Low complexity" evidence="8">
    <location>
        <begin position="20"/>
        <end position="41"/>
    </location>
</feature>
<keyword evidence="3 7" id="KW-1133">Transmembrane helix</keyword>
<dbReference type="RefSeq" id="WP_248867446.1">
    <property type="nucleotide sequence ID" value="NZ_CP086322.1"/>
</dbReference>
<evidence type="ECO:0000256" key="4">
    <source>
        <dbReference type="ARBA" id="ARBA00023136"/>
    </source>
</evidence>
<feature type="compositionally biased region" description="Gly residues" evidence="8">
    <location>
        <begin position="48"/>
        <end position="57"/>
    </location>
</feature>
<evidence type="ECO:0000256" key="5">
    <source>
        <dbReference type="ARBA" id="ARBA00023239"/>
    </source>
</evidence>
<proteinExistence type="inferred from homology"/>
<dbReference type="HAMAP" id="MF_02065">
    <property type="entry name" value="MltG"/>
    <property type="match status" value="1"/>
</dbReference>
<feature type="region of interest" description="Disordered" evidence="8">
    <location>
        <begin position="1"/>
        <end position="184"/>
    </location>
</feature>
<dbReference type="EMBL" id="CP086322">
    <property type="protein sequence ID" value="UQA96513.1"/>
    <property type="molecule type" value="Genomic_DNA"/>
</dbReference>
<accession>A0ABY4MG89</accession>
<comment type="subcellular location">
    <subcellularLocation>
        <location evidence="7">Cell membrane</location>
        <topology evidence="7">Single-pass membrane protein</topology>
    </subcellularLocation>
</comment>
<evidence type="ECO:0000313" key="9">
    <source>
        <dbReference type="EMBL" id="UQA96513.1"/>
    </source>
</evidence>
<feature type="compositionally biased region" description="Acidic residues" evidence="8">
    <location>
        <begin position="129"/>
        <end position="139"/>
    </location>
</feature>
<keyword evidence="10" id="KW-1185">Reference proteome</keyword>
<dbReference type="PANTHER" id="PTHR30518:SF2">
    <property type="entry name" value="ENDOLYTIC MUREIN TRANSGLYCOSYLASE"/>
    <property type="match status" value="1"/>
</dbReference>
<feature type="compositionally biased region" description="Basic residues" evidence="8">
    <location>
        <begin position="174"/>
        <end position="184"/>
    </location>
</feature>
<sequence length="546" mass="60723">MTEYGRGYGSEPWHPEDPLYGDQGSYGGQAQQAQWGGAQSAPYPQQHYGGGWDGSQGGQPPHDPYDPYGPQADPYSGAGTDYYGAQDAYAPHPQRVQQQAPLHPQQHQVPHQRYPSQQYEQYETPVEPQFDDTAGDDWQDGPQPREREPEHPFFADDDEDDGRSEPGSRERRSGRERRGKKNKRRSGRACLVITLVFAGAVGTVGYFGYDFFMSHFGPAPDYEGQGSGDVQVEIPPGSTILQMGLILKKEGVVKSADAFTEAAVDSKKDKVLQPGTYSLRKRMSAAAAVELMVDPKSRNGLTVREGLRAAAVYELIDKKLKLKAGTTKGVAKSQAKNLGLPSWANDSPKIKDPLEGFLYPSTYSVGDDAKPADVLKMMVGRATQEYGKYDLEANARKLHLKSPLQLITVASLTQAEGMTHDDFRKMAAVVYNRLAPGNTDTNQKLEFDSAFNYLKNQSKIDISADEIRSYDDPYNTYFYRGLPPGPIGNPGADALRATINPDTTKKWLYFISIDQKKTDFTTNFADHQKLVREFNKRRQEQRQNGN</sequence>
<evidence type="ECO:0000256" key="3">
    <source>
        <dbReference type="ARBA" id="ARBA00022989"/>
    </source>
</evidence>
<keyword evidence="2 7" id="KW-0812">Transmembrane</keyword>
<reference evidence="9" key="1">
    <citation type="submission" date="2021-10" db="EMBL/GenBank/DDBJ databases">
        <title>Streptomyces nigrumlapis sp.nov.,an antimicrobial producing actinobacterium isolated from Black Gobi rocks.</title>
        <authorList>
            <person name="Wen Y."/>
            <person name="Zhang W."/>
            <person name="Liu X.G."/>
        </authorList>
    </citation>
    <scope>NUCLEOTIDE SEQUENCE</scope>
    <source>
        <strain evidence="9">ST13-2-2</strain>
    </source>
</reference>
<comment type="function">
    <text evidence="7">Functions as a peptidoglycan terminase that cleaves nascent peptidoglycan strands endolytically to terminate their elongation.</text>
</comment>
<feature type="compositionally biased region" description="Basic and acidic residues" evidence="8">
    <location>
        <begin position="163"/>
        <end position="173"/>
    </location>
</feature>
<feature type="compositionally biased region" description="Low complexity" evidence="8">
    <location>
        <begin position="94"/>
        <end position="113"/>
    </location>
</feature>
<dbReference type="EC" id="4.2.2.29" evidence="7"/>
<evidence type="ECO:0000256" key="1">
    <source>
        <dbReference type="ARBA" id="ARBA00022475"/>
    </source>
</evidence>
<keyword evidence="5 7" id="KW-0456">Lyase</keyword>
<evidence type="ECO:0000256" key="8">
    <source>
        <dbReference type="SAM" id="MobiDB-lite"/>
    </source>
</evidence>
<keyword evidence="1 7" id="KW-1003">Cell membrane</keyword>
<evidence type="ECO:0000313" key="10">
    <source>
        <dbReference type="Proteomes" id="UP000830115"/>
    </source>
</evidence>
<evidence type="ECO:0000256" key="6">
    <source>
        <dbReference type="ARBA" id="ARBA00023316"/>
    </source>
</evidence>
<keyword evidence="4 7" id="KW-0472">Membrane</keyword>